<feature type="active site" description="Glycyl thioester intermediate" evidence="5">
    <location>
        <position position="746"/>
    </location>
</feature>
<dbReference type="InterPro" id="IPR044611">
    <property type="entry name" value="E3A/B/C-like"/>
</dbReference>
<dbReference type="Gene3D" id="3.30.2410.10">
    <property type="entry name" value="Hect, E3 ligase catalytic domain"/>
    <property type="match status" value="1"/>
</dbReference>
<dbReference type="Gene3D" id="3.90.1750.10">
    <property type="entry name" value="Hect, E3 ligase catalytic domains"/>
    <property type="match status" value="1"/>
</dbReference>
<proteinExistence type="predicted"/>
<dbReference type="CDD" id="cd00078">
    <property type="entry name" value="HECTc"/>
    <property type="match status" value="1"/>
</dbReference>
<dbReference type="PROSITE" id="PS50237">
    <property type="entry name" value="HECT"/>
    <property type="match status" value="1"/>
</dbReference>
<dbReference type="SUPFAM" id="SSF56204">
    <property type="entry name" value="Hect, E3 ligase catalytic domain"/>
    <property type="match status" value="1"/>
</dbReference>
<dbReference type="InterPro" id="IPR000569">
    <property type="entry name" value="HECT_dom"/>
</dbReference>
<dbReference type="Proteomes" id="UP000292362">
    <property type="component" value="Unassembled WGS sequence"/>
</dbReference>
<comment type="caution">
    <text evidence="7">The sequence shown here is derived from an EMBL/GenBank/DDBJ whole genome shotgun (WGS) entry which is preliminary data.</text>
</comment>
<sequence length="778" mass="90201">MLSFTNDKNSYLKKYTRQLDLGCKLNKCCRIFCKRNMSRSCMQNIGKMLAKYGSVFYCENICLILQGNEFSNDYISVGCRPLDFFFYLTHILFDEDFIKVKNKGCTSQKSENCDTFINKKLNHEFCEYFNSAKFGEEDIVLIEGLLYLLLKKYEFTLEQTLGLVIIRIFNVVSRHYTLKNVYVQLFTNTFLNIQRLSKEISKDDGNECCCFEDMNKDSISSNISNESNIHSNETLKSVAEKESINTISSVTKISACKSPDNYNSKLANINLKNILSAESNHTSRYSLNSAYTSNDTGLLRECIFKSKITKKDFINLVNSVSLCINSMAHVNIRESACLENLFNIFNILYTINDQEKILNYKKFYSEEYCKSQNFKEEFRSYKANFKSMLKYTFILPLRMKAEFIKSENSDMMKSCLQDMFFRALFEGETKPYLFITVGRSTIYRDTMNILKNLDDSEMKKQLKITFDNEEGVDSGGIRKEYFQLLSEEITNDHGLFEIKNNYLWFKITDKASDNLREYETIGKLIGIALYNDVVLNIPFPSVFFKKLLSKRTNTSDLQQICPDIFQSLYNLKKCQKEELKELEQTFEIAYSTNDIEITHFLVENGNKVMVDCENVNEFIEKYADFILNESISAEFESLKKGFFSIVKHSTVSYLHSKELEKIIVGTTFIDVEAIHKHALNTGFDENSSTLQNFWEIFTEFDSENRKKLLQFITGNDRIPVSGPESLKLVIMKNGCDTDRLPSSQTCFNTLLLPEYSSKEKLKSKLLSAIHMTKGFFLL</sequence>
<evidence type="ECO:0000256" key="3">
    <source>
        <dbReference type="ARBA" id="ARBA00022679"/>
    </source>
</evidence>
<protein>
    <recommendedName>
        <fullName evidence="2">HECT-type E3 ubiquitin transferase</fullName>
        <ecNumber evidence="2">2.3.2.26</ecNumber>
    </recommendedName>
</protein>
<dbReference type="FunFam" id="3.30.2410.10:FF:000003">
    <property type="entry name" value="probable E3 ubiquitin-protein ligase HERC4 isoform X1"/>
    <property type="match status" value="1"/>
</dbReference>
<reference evidence="7 8" key="1">
    <citation type="submission" date="2017-12" db="EMBL/GenBank/DDBJ databases">
        <authorList>
            <person name="Pombert J.-F."/>
            <person name="Haag K.L."/>
            <person name="Ebert D."/>
        </authorList>
    </citation>
    <scope>NUCLEOTIDE SEQUENCE [LARGE SCALE GENOMIC DNA]</scope>
    <source>
        <strain evidence="7">FI-OER-3-3</strain>
    </source>
</reference>
<dbReference type="EMBL" id="PITJ01000560">
    <property type="protein sequence ID" value="TBU02084.1"/>
    <property type="molecule type" value="Genomic_DNA"/>
</dbReference>
<dbReference type="Pfam" id="PF00632">
    <property type="entry name" value="HECT"/>
    <property type="match status" value="1"/>
</dbReference>
<dbReference type="SMART" id="SM00119">
    <property type="entry name" value="HECTc"/>
    <property type="match status" value="1"/>
</dbReference>
<dbReference type="EC" id="2.3.2.26" evidence="2"/>
<keyword evidence="4 5" id="KW-0833">Ubl conjugation pathway</keyword>
<keyword evidence="3 7" id="KW-0808">Transferase</keyword>
<dbReference type="Gene3D" id="3.30.2160.10">
    <property type="entry name" value="Hect, E3 ligase catalytic domain"/>
    <property type="match status" value="1"/>
</dbReference>
<evidence type="ECO:0000256" key="2">
    <source>
        <dbReference type="ARBA" id="ARBA00012485"/>
    </source>
</evidence>
<evidence type="ECO:0000256" key="5">
    <source>
        <dbReference type="PROSITE-ProRule" id="PRU00104"/>
    </source>
</evidence>
<dbReference type="AlphaFoldDB" id="A0A4Q9L3Q0"/>
<dbReference type="PANTHER" id="PTHR45700">
    <property type="entry name" value="UBIQUITIN-PROTEIN LIGASE E3C"/>
    <property type="match status" value="1"/>
</dbReference>
<evidence type="ECO:0000313" key="7">
    <source>
        <dbReference type="EMBL" id="TBU02084.1"/>
    </source>
</evidence>
<evidence type="ECO:0000256" key="4">
    <source>
        <dbReference type="ARBA" id="ARBA00022786"/>
    </source>
</evidence>
<dbReference type="GO" id="GO:0061630">
    <property type="term" value="F:ubiquitin protein ligase activity"/>
    <property type="evidence" value="ECO:0007669"/>
    <property type="project" value="UniProtKB-EC"/>
</dbReference>
<comment type="catalytic activity">
    <reaction evidence="1">
        <text>S-ubiquitinyl-[E2 ubiquitin-conjugating enzyme]-L-cysteine + [acceptor protein]-L-lysine = [E2 ubiquitin-conjugating enzyme]-L-cysteine + N(6)-ubiquitinyl-[acceptor protein]-L-lysine.</text>
        <dbReference type="EC" id="2.3.2.26"/>
    </reaction>
</comment>
<evidence type="ECO:0000256" key="1">
    <source>
        <dbReference type="ARBA" id="ARBA00000885"/>
    </source>
</evidence>
<evidence type="ECO:0000313" key="8">
    <source>
        <dbReference type="Proteomes" id="UP000292362"/>
    </source>
</evidence>
<dbReference type="InterPro" id="IPR035983">
    <property type="entry name" value="Hect_E3_ubiquitin_ligase"/>
</dbReference>
<evidence type="ECO:0000259" key="6">
    <source>
        <dbReference type="PROSITE" id="PS50237"/>
    </source>
</evidence>
<name>A0A4Q9L3Q0_9MICR</name>
<gene>
    <name evidence="7" type="ORF">CWI37_0560p0020</name>
</gene>
<organism evidence="7 8">
    <name type="scientific">Hamiltosporidium tvaerminnensis</name>
    <dbReference type="NCBI Taxonomy" id="1176355"/>
    <lineage>
        <taxon>Eukaryota</taxon>
        <taxon>Fungi</taxon>
        <taxon>Fungi incertae sedis</taxon>
        <taxon>Microsporidia</taxon>
        <taxon>Dubosqiidae</taxon>
        <taxon>Hamiltosporidium</taxon>
    </lineage>
</organism>
<dbReference type="GO" id="GO:0000209">
    <property type="term" value="P:protein polyubiquitination"/>
    <property type="evidence" value="ECO:0007669"/>
    <property type="project" value="InterPro"/>
</dbReference>
<feature type="domain" description="HECT" evidence="6">
    <location>
        <begin position="454"/>
        <end position="778"/>
    </location>
</feature>
<accession>A0A4Q9L3Q0</accession>
<dbReference type="VEuPathDB" id="MicrosporidiaDB:CWI37_0560p0020"/>